<dbReference type="InterPro" id="IPR004224">
    <property type="entry name" value="Fum_red_B_TM"/>
</dbReference>
<dbReference type="CDD" id="cd00581">
    <property type="entry name" value="QFR_TypeB_TM"/>
    <property type="match status" value="1"/>
</dbReference>
<organism evidence="13 14">
    <name type="scientific">Shewanella algae</name>
    <dbReference type="NCBI Taxonomy" id="38313"/>
    <lineage>
        <taxon>Bacteria</taxon>
        <taxon>Pseudomonadati</taxon>
        <taxon>Pseudomonadota</taxon>
        <taxon>Gammaproteobacteria</taxon>
        <taxon>Alteromonadales</taxon>
        <taxon>Shewanellaceae</taxon>
        <taxon>Shewanella</taxon>
    </lineage>
</organism>
<feature type="binding site" description="axial binding residue" evidence="10">
    <location>
        <position position="195"/>
    </location>
    <ligand>
        <name>heme b</name>
        <dbReference type="ChEBI" id="CHEBI:60344"/>
        <label>bD</label>
    </ligand>
    <ligandPart>
        <name>Fe</name>
        <dbReference type="ChEBI" id="CHEBI:18248"/>
    </ligandPart>
</feature>
<evidence type="ECO:0000313" key="14">
    <source>
        <dbReference type="Proteomes" id="UP000825078"/>
    </source>
</evidence>
<dbReference type="NCBIfam" id="NF010072">
    <property type="entry name" value="PRK13553.1"/>
    <property type="match status" value="1"/>
</dbReference>
<feature type="transmembrane region" description="Helical" evidence="11">
    <location>
        <begin position="222"/>
        <end position="241"/>
    </location>
</feature>
<evidence type="ECO:0000313" key="13">
    <source>
        <dbReference type="EMBL" id="BCV46798.1"/>
    </source>
</evidence>
<dbReference type="PIRSF" id="PIRSF000177">
    <property type="entry name" value="Fumar_rd_cyt_b"/>
    <property type="match status" value="1"/>
</dbReference>
<accession>A0AAD1KD91</accession>
<keyword evidence="8 10" id="KW-0408">Iron</keyword>
<keyword evidence="7 11" id="KW-1133">Transmembrane helix</keyword>
<dbReference type="SUPFAM" id="SSF81343">
    <property type="entry name" value="Fumarate reductase respiratory complex transmembrane subunits"/>
    <property type="match status" value="1"/>
</dbReference>
<dbReference type="InterPro" id="IPR001763">
    <property type="entry name" value="Rhodanese-like_dom"/>
</dbReference>
<proteinExistence type="predicted"/>
<dbReference type="InterPro" id="IPR034804">
    <property type="entry name" value="SQR/QFR_C/D"/>
</dbReference>
<evidence type="ECO:0000256" key="4">
    <source>
        <dbReference type="ARBA" id="ARBA00022617"/>
    </source>
</evidence>
<evidence type="ECO:0000256" key="10">
    <source>
        <dbReference type="PIRSR" id="PIRSR000177-1"/>
    </source>
</evidence>
<feature type="domain" description="Rhodanese" evidence="12">
    <location>
        <begin position="67"/>
        <end position="93"/>
    </location>
</feature>
<dbReference type="InterPro" id="IPR000701">
    <property type="entry name" value="SuccDH_FuR_B_TM-su"/>
</dbReference>
<sequence length="255" mass="29084">MSYVVDPKDLYPKNMLTKYHIPERWLGHANSHHWSARADRLQSASGILLGMFLLAHLHFESSIMLGKEAFYKVVQVLEGGWFSASGHGYPLLTQLFSVFILLVVILHAAMALRRFPAQLGQWRALRSHLHLIKHRDSHAWFWQLATGFILFFLVPMHLVTMIANPEIGPNMSAYRVWHDNTWLLYILLLPAVVIHAMIGLYRVAVKWGLSFNRTGLRKIAKLLIVYLILLGLGSLVTYMLLGNELSLPLQPFVPG</sequence>
<feature type="binding site" description="axial binding residue" evidence="10">
    <location>
        <position position="56"/>
    </location>
    <ligand>
        <name>heme b</name>
        <dbReference type="ChEBI" id="CHEBI:60344"/>
        <label>bD</label>
    </ligand>
    <ligandPart>
        <name>Fe</name>
        <dbReference type="ChEBI" id="CHEBI:18248"/>
    </ligandPart>
</feature>
<keyword evidence="6 10" id="KW-0479">Metal-binding</keyword>
<protein>
    <submittedName>
        <fullName evidence="13">Fumarate reductase</fullName>
    </submittedName>
</protein>
<keyword evidence="9 11" id="KW-0472">Membrane</keyword>
<dbReference type="NCBIfam" id="NF010073">
    <property type="entry name" value="PRK13554.1"/>
    <property type="match status" value="1"/>
</dbReference>
<evidence type="ECO:0000256" key="2">
    <source>
        <dbReference type="ARBA" id="ARBA00004050"/>
    </source>
</evidence>
<dbReference type="EMBL" id="AP024613">
    <property type="protein sequence ID" value="BCV46798.1"/>
    <property type="molecule type" value="Genomic_DNA"/>
</dbReference>
<dbReference type="AlphaFoldDB" id="A0AAD1KD91"/>
<dbReference type="PROSITE" id="PS50206">
    <property type="entry name" value="RHODANESE_3"/>
    <property type="match status" value="1"/>
</dbReference>
<dbReference type="Gene3D" id="1.20.1300.10">
    <property type="entry name" value="Fumarate reductase/succinate dehydrogenase, transmembrane subunit"/>
    <property type="match status" value="1"/>
</dbReference>
<evidence type="ECO:0000256" key="11">
    <source>
        <dbReference type="SAM" id="Phobius"/>
    </source>
</evidence>
<feature type="binding site" description="axial binding residue" evidence="10">
    <location>
        <position position="107"/>
    </location>
    <ligand>
        <name>heme b</name>
        <dbReference type="ChEBI" id="CHEBI:60344"/>
        <label>bD</label>
    </ligand>
    <ligandPart>
        <name>Fe</name>
        <dbReference type="ChEBI" id="CHEBI:18248"/>
    </ligandPart>
</feature>
<dbReference type="Pfam" id="PF01127">
    <property type="entry name" value="Sdh_cyt"/>
    <property type="match status" value="1"/>
</dbReference>
<evidence type="ECO:0000256" key="8">
    <source>
        <dbReference type="ARBA" id="ARBA00023004"/>
    </source>
</evidence>
<evidence type="ECO:0000259" key="12">
    <source>
        <dbReference type="PROSITE" id="PS50206"/>
    </source>
</evidence>
<feature type="transmembrane region" description="Helical" evidence="11">
    <location>
        <begin position="91"/>
        <end position="112"/>
    </location>
</feature>
<feature type="transmembrane region" description="Helical" evidence="11">
    <location>
        <begin position="182"/>
        <end position="201"/>
    </location>
</feature>
<comment type="function">
    <text evidence="2">Membrane-anchoring subunit of succinate dehydrogenase (SDH).</text>
</comment>
<reference evidence="13" key="1">
    <citation type="submission" date="2021-05" db="EMBL/GenBank/DDBJ databases">
        <title>Molecular characterization for Shewanella algae harboring chromosomal blaOXA-55-like strains isolated from clinical and environment sample.</title>
        <authorList>
            <person name="Ohama Y."/>
            <person name="Aoki K."/>
            <person name="Harada S."/>
            <person name="Moriya K."/>
            <person name="Ishii Y."/>
            <person name="Tateda K."/>
        </authorList>
    </citation>
    <scope>NUCLEOTIDE SEQUENCE</scope>
    <source>
        <strain evidence="13">TUM17379</strain>
    </source>
</reference>
<name>A0AAD1KD91_9GAMM</name>
<evidence type="ECO:0000256" key="7">
    <source>
        <dbReference type="ARBA" id="ARBA00022989"/>
    </source>
</evidence>
<evidence type="ECO:0000256" key="5">
    <source>
        <dbReference type="ARBA" id="ARBA00022692"/>
    </source>
</evidence>
<evidence type="ECO:0000256" key="9">
    <source>
        <dbReference type="ARBA" id="ARBA00023136"/>
    </source>
</evidence>
<dbReference type="GO" id="GO:0006099">
    <property type="term" value="P:tricarboxylic acid cycle"/>
    <property type="evidence" value="ECO:0007669"/>
    <property type="project" value="InterPro"/>
</dbReference>
<keyword evidence="4 10" id="KW-0349">Heme</keyword>
<feature type="transmembrane region" description="Helical" evidence="11">
    <location>
        <begin position="140"/>
        <end position="162"/>
    </location>
</feature>
<keyword evidence="5 11" id="KW-0812">Transmembrane</keyword>
<dbReference type="GO" id="GO:0046872">
    <property type="term" value="F:metal ion binding"/>
    <property type="evidence" value="ECO:0007669"/>
    <property type="project" value="UniProtKB-KW"/>
</dbReference>
<gene>
    <name evidence="13" type="primary">frdC_2</name>
    <name evidence="13" type="ORF">TUM17379_38160</name>
</gene>
<feature type="binding site" description="axial binding residue" evidence="10">
    <location>
        <position position="157"/>
    </location>
    <ligand>
        <name>heme b</name>
        <dbReference type="ChEBI" id="CHEBI:60344"/>
        <label>bD</label>
    </ligand>
    <ligandPart>
        <name>Fe</name>
        <dbReference type="ChEBI" id="CHEBI:18248"/>
    </ligandPart>
</feature>
<feature type="transmembrane region" description="Helical" evidence="11">
    <location>
        <begin position="41"/>
        <end position="59"/>
    </location>
</feature>
<evidence type="ECO:0000256" key="6">
    <source>
        <dbReference type="ARBA" id="ARBA00022723"/>
    </source>
</evidence>
<evidence type="ECO:0000256" key="1">
    <source>
        <dbReference type="ARBA" id="ARBA00001971"/>
    </source>
</evidence>
<dbReference type="GO" id="GO:0016020">
    <property type="term" value="C:membrane"/>
    <property type="evidence" value="ECO:0007669"/>
    <property type="project" value="UniProtKB-SubCell"/>
</dbReference>
<comment type="cofactor">
    <cofactor evidence="1">
        <name>heme</name>
        <dbReference type="ChEBI" id="CHEBI:30413"/>
    </cofactor>
</comment>
<evidence type="ECO:0000256" key="3">
    <source>
        <dbReference type="ARBA" id="ARBA00004370"/>
    </source>
</evidence>
<dbReference type="Proteomes" id="UP000825078">
    <property type="component" value="Chromosome"/>
</dbReference>
<comment type="subcellular location">
    <subcellularLocation>
        <location evidence="3">Membrane</location>
    </subcellularLocation>
</comment>